<keyword evidence="1" id="KW-0472">Membrane</keyword>
<feature type="transmembrane region" description="Helical" evidence="1">
    <location>
        <begin position="272"/>
        <end position="290"/>
    </location>
</feature>
<organism evidence="2">
    <name type="scientific">uncultured Mycoplasmataceae bacterium</name>
    <dbReference type="NCBI Taxonomy" id="300027"/>
    <lineage>
        <taxon>Bacteria</taxon>
        <taxon>Bacillati</taxon>
        <taxon>Mycoplasmatota</taxon>
        <taxon>Mollicutes</taxon>
        <taxon>Mycoplasmataceae</taxon>
        <taxon>environmental samples</taxon>
    </lineage>
</organism>
<sequence>MEEFVTKYINIDRSNETAASSFNDQPRMNSVKIHLNTQNTSYDAINSQILTTKKQKEENPYKIYFPTFYKKELRNSYATLIAWIVILTLATAGCCWMITNIVTSPVVNNWTILALVPLYGLAVGLFIFYLIKYLNFKSESKTINFKDEKVISINVSKLYKSLKVGYININWMSLLSYTISLITLFVTCIICYIQYPTYFGDVITPITLHNNYAFVVIFWGCVAVVIGTFIMQVCMLLGNYIRYTRIENFYNFVIINEEEITNLKKKTNRRDALIYFAISFTLILIVWLIVKLFKRNKKTKVVVNA</sequence>
<dbReference type="NCBIfam" id="NF045846">
    <property type="entry name" value="MSC0882_dom"/>
    <property type="match status" value="1"/>
</dbReference>
<keyword evidence="1" id="KW-1133">Transmembrane helix</keyword>
<gene>
    <name evidence="2" type="ORF">PlMoll_1110</name>
</gene>
<feature type="transmembrane region" description="Helical" evidence="1">
    <location>
        <begin position="77"/>
        <end position="99"/>
    </location>
</feature>
<accession>A0A6G9HHQ4</accession>
<dbReference type="AlphaFoldDB" id="A0A6G9HHQ4"/>
<dbReference type="InterPro" id="IPR059214">
    <property type="entry name" value="MSC_0882-like"/>
</dbReference>
<evidence type="ECO:0000313" key="2">
    <source>
        <dbReference type="EMBL" id="QIQ09948.1"/>
    </source>
</evidence>
<keyword evidence="1" id="KW-0812">Transmembrane</keyword>
<evidence type="ECO:0000256" key="1">
    <source>
        <dbReference type="SAM" id="Phobius"/>
    </source>
</evidence>
<protein>
    <submittedName>
        <fullName evidence="2">Uncharacterized protein</fullName>
    </submittedName>
</protein>
<dbReference type="EMBL" id="MN991199">
    <property type="protein sequence ID" value="QIQ09948.1"/>
    <property type="molecule type" value="Genomic_DNA"/>
</dbReference>
<proteinExistence type="predicted"/>
<name>A0A6G9HHQ4_9MOLU</name>
<feature type="transmembrane region" description="Helical" evidence="1">
    <location>
        <begin position="215"/>
        <end position="237"/>
    </location>
</feature>
<reference evidence="2" key="1">
    <citation type="journal article" date="2020" name="J. ISSAAS">
        <title>Lactobacilli and other gastrointestinal microbiota of Peromyscus leucopus, reservoir host for agents of Lyme disease and other zoonoses in North America.</title>
        <authorList>
            <person name="Milovic A."/>
            <person name="Bassam K."/>
            <person name="Shao H."/>
            <person name="Chatzistamou I."/>
            <person name="Tufts D.M."/>
            <person name="Diuk-Wasser M."/>
            <person name="Barbour A.G."/>
        </authorList>
    </citation>
    <scope>NUCLEOTIDE SEQUENCE</scope>
    <source>
        <strain evidence="2">LL85</strain>
    </source>
</reference>
<feature type="transmembrane region" description="Helical" evidence="1">
    <location>
        <begin position="111"/>
        <end position="131"/>
    </location>
</feature>
<feature type="transmembrane region" description="Helical" evidence="1">
    <location>
        <begin position="174"/>
        <end position="195"/>
    </location>
</feature>